<dbReference type="GO" id="GO:0003824">
    <property type="term" value="F:catalytic activity"/>
    <property type="evidence" value="ECO:0007669"/>
    <property type="project" value="InterPro"/>
</dbReference>
<proteinExistence type="predicted"/>
<dbReference type="GO" id="GO:0030170">
    <property type="term" value="F:pyridoxal phosphate binding"/>
    <property type="evidence" value="ECO:0007669"/>
    <property type="project" value="InterPro"/>
</dbReference>
<dbReference type="Pfam" id="PF03475">
    <property type="entry name" value="YiiM_3-alpha"/>
    <property type="match status" value="1"/>
</dbReference>
<dbReference type="SUPFAM" id="SSF50800">
    <property type="entry name" value="PK beta-barrel domain-like"/>
    <property type="match status" value="1"/>
</dbReference>
<organism evidence="2 3">
    <name type="scientific">Pirellulimonas nuda</name>
    <dbReference type="NCBI Taxonomy" id="2528009"/>
    <lineage>
        <taxon>Bacteria</taxon>
        <taxon>Pseudomonadati</taxon>
        <taxon>Planctomycetota</taxon>
        <taxon>Planctomycetia</taxon>
        <taxon>Pirellulales</taxon>
        <taxon>Lacipirellulaceae</taxon>
        <taxon>Pirellulimonas</taxon>
    </lineage>
</organism>
<evidence type="ECO:0000313" key="3">
    <source>
        <dbReference type="Proteomes" id="UP000317429"/>
    </source>
</evidence>
<name>A0A518D7M0_9BACT</name>
<evidence type="ECO:0000313" key="2">
    <source>
        <dbReference type="EMBL" id="QDU87473.1"/>
    </source>
</evidence>
<dbReference type="PANTHER" id="PTHR30212">
    <property type="entry name" value="PROTEIN YIIM"/>
    <property type="match status" value="1"/>
</dbReference>
<dbReference type="PANTHER" id="PTHR30212:SF2">
    <property type="entry name" value="PROTEIN YIIM"/>
    <property type="match status" value="1"/>
</dbReference>
<gene>
    <name evidence="2" type="ORF">Pla175_08350</name>
</gene>
<feature type="domain" description="MOSC" evidence="1">
    <location>
        <begin position="60"/>
        <end position="195"/>
    </location>
</feature>
<dbReference type="InterPro" id="IPR005163">
    <property type="entry name" value="Tri_helical_YiiM-like"/>
</dbReference>
<dbReference type="Gene3D" id="2.40.33.20">
    <property type="entry name" value="PK beta-barrel domain-like"/>
    <property type="match status" value="1"/>
</dbReference>
<protein>
    <submittedName>
        <fullName evidence="2">6-N-hydroxylaminopurine resistance protein</fullName>
    </submittedName>
</protein>
<dbReference type="Pfam" id="PF03473">
    <property type="entry name" value="MOSC"/>
    <property type="match status" value="1"/>
</dbReference>
<sequence length="262" mass="28183">MYSTGLDRTFYRAGGVMSGGLGEGLRARLASVQTGMPQTRGEPGAADVMDRPWTTAFYKTPVDGRVWLGKTGLAGDGQADQKNHGGPDKAACVYPADHYGYWQAELGVSPLPHGAFGENFTTLGVTEADLCIGDVFSIGPAVVQVSQPRQPCWKLARRWRAKDLALRVQQNGRTGWYFRVLQEGEVERGAELLLKERPHPRLTLADANDLMHHRKHDLAAAATLAACPALSASWQATLNKRVQSGESESIASRVEGANGGGA</sequence>
<dbReference type="GO" id="GO:0030151">
    <property type="term" value="F:molybdenum ion binding"/>
    <property type="evidence" value="ECO:0007669"/>
    <property type="project" value="InterPro"/>
</dbReference>
<dbReference type="RefSeq" id="WP_231954185.1">
    <property type="nucleotide sequence ID" value="NZ_CP036291.1"/>
</dbReference>
<dbReference type="InterPro" id="IPR052353">
    <property type="entry name" value="Benzoxazolinone_Detox_Enz"/>
</dbReference>
<dbReference type="EMBL" id="CP036291">
    <property type="protein sequence ID" value="QDU87473.1"/>
    <property type="molecule type" value="Genomic_DNA"/>
</dbReference>
<accession>A0A518D7M0</accession>
<dbReference type="Proteomes" id="UP000317429">
    <property type="component" value="Chromosome"/>
</dbReference>
<dbReference type="AlphaFoldDB" id="A0A518D7M0"/>
<dbReference type="KEGG" id="pnd:Pla175_08350"/>
<evidence type="ECO:0000259" key="1">
    <source>
        <dbReference type="PROSITE" id="PS51340"/>
    </source>
</evidence>
<reference evidence="2 3" key="1">
    <citation type="submission" date="2019-02" db="EMBL/GenBank/DDBJ databases">
        <title>Deep-cultivation of Planctomycetes and their phenomic and genomic characterization uncovers novel biology.</title>
        <authorList>
            <person name="Wiegand S."/>
            <person name="Jogler M."/>
            <person name="Boedeker C."/>
            <person name="Pinto D."/>
            <person name="Vollmers J."/>
            <person name="Rivas-Marin E."/>
            <person name="Kohn T."/>
            <person name="Peeters S.H."/>
            <person name="Heuer A."/>
            <person name="Rast P."/>
            <person name="Oberbeckmann S."/>
            <person name="Bunk B."/>
            <person name="Jeske O."/>
            <person name="Meyerdierks A."/>
            <person name="Storesund J.E."/>
            <person name="Kallscheuer N."/>
            <person name="Luecker S."/>
            <person name="Lage O.M."/>
            <person name="Pohl T."/>
            <person name="Merkel B.J."/>
            <person name="Hornburger P."/>
            <person name="Mueller R.-W."/>
            <person name="Bruemmer F."/>
            <person name="Labrenz M."/>
            <person name="Spormann A.M."/>
            <person name="Op den Camp H."/>
            <person name="Overmann J."/>
            <person name="Amann R."/>
            <person name="Jetten M.S.M."/>
            <person name="Mascher T."/>
            <person name="Medema M.H."/>
            <person name="Devos D.P."/>
            <person name="Kaster A.-K."/>
            <person name="Ovreas L."/>
            <person name="Rohde M."/>
            <person name="Galperin M.Y."/>
            <person name="Jogler C."/>
        </authorList>
    </citation>
    <scope>NUCLEOTIDE SEQUENCE [LARGE SCALE GENOMIC DNA]</scope>
    <source>
        <strain evidence="2 3">Pla175</strain>
    </source>
</reference>
<dbReference type="InterPro" id="IPR011037">
    <property type="entry name" value="Pyrv_Knase-like_insert_dom_sf"/>
</dbReference>
<dbReference type="InterPro" id="IPR005302">
    <property type="entry name" value="MoCF_Sase_C"/>
</dbReference>
<keyword evidence="3" id="KW-1185">Reference proteome</keyword>
<dbReference type="PROSITE" id="PS51340">
    <property type="entry name" value="MOSC"/>
    <property type="match status" value="1"/>
</dbReference>